<reference evidence="2" key="1">
    <citation type="journal article" date="2023" name="Nat. Plants">
        <title>Single-cell RNA sequencing provides a high-resolution roadmap for understanding the multicellular compartmentation of specialized metabolism.</title>
        <authorList>
            <person name="Sun S."/>
            <person name="Shen X."/>
            <person name="Li Y."/>
            <person name="Li Y."/>
            <person name="Wang S."/>
            <person name="Li R."/>
            <person name="Zhang H."/>
            <person name="Shen G."/>
            <person name="Guo B."/>
            <person name="Wei J."/>
            <person name="Xu J."/>
            <person name="St-Pierre B."/>
            <person name="Chen S."/>
            <person name="Sun C."/>
        </authorList>
    </citation>
    <scope>NUCLEOTIDE SEQUENCE [LARGE SCALE GENOMIC DNA]</scope>
</reference>
<dbReference type="EMBL" id="CM044705">
    <property type="protein sequence ID" value="KAI5664175.1"/>
    <property type="molecule type" value="Genomic_DNA"/>
</dbReference>
<dbReference type="Proteomes" id="UP001060085">
    <property type="component" value="Linkage Group LG05"/>
</dbReference>
<evidence type="ECO:0000313" key="2">
    <source>
        <dbReference type="Proteomes" id="UP001060085"/>
    </source>
</evidence>
<accession>A0ACC0AV72</accession>
<comment type="caution">
    <text evidence="1">The sequence shown here is derived from an EMBL/GenBank/DDBJ whole genome shotgun (WGS) entry which is preliminary data.</text>
</comment>
<organism evidence="1 2">
    <name type="scientific">Catharanthus roseus</name>
    <name type="common">Madagascar periwinkle</name>
    <name type="synonym">Vinca rosea</name>
    <dbReference type="NCBI Taxonomy" id="4058"/>
    <lineage>
        <taxon>Eukaryota</taxon>
        <taxon>Viridiplantae</taxon>
        <taxon>Streptophyta</taxon>
        <taxon>Embryophyta</taxon>
        <taxon>Tracheophyta</taxon>
        <taxon>Spermatophyta</taxon>
        <taxon>Magnoliopsida</taxon>
        <taxon>eudicotyledons</taxon>
        <taxon>Gunneridae</taxon>
        <taxon>Pentapetalae</taxon>
        <taxon>asterids</taxon>
        <taxon>lamiids</taxon>
        <taxon>Gentianales</taxon>
        <taxon>Apocynaceae</taxon>
        <taxon>Rauvolfioideae</taxon>
        <taxon>Vinceae</taxon>
        <taxon>Catharanthinae</taxon>
        <taxon>Catharanthus</taxon>
    </lineage>
</organism>
<proteinExistence type="predicted"/>
<gene>
    <name evidence="1" type="ORF">M9H77_23498</name>
</gene>
<protein>
    <submittedName>
        <fullName evidence="1">Uncharacterized protein</fullName>
    </submittedName>
</protein>
<sequence>MEEEYVEHNYLFETDVLFDSKMNLVNWARKRANILNTYLIIIRYLSKRRFDHQPYVTLGCERSEGRKKKARLDNDDEDEEEEVPVKHRGPYGTNKGNSPFQLKGDKSAIGDK</sequence>
<keyword evidence="2" id="KW-1185">Reference proteome</keyword>
<evidence type="ECO:0000313" key="1">
    <source>
        <dbReference type="EMBL" id="KAI5664175.1"/>
    </source>
</evidence>
<name>A0ACC0AV72_CATRO</name>